<dbReference type="AlphaFoldDB" id="A0AAW1UTK4"/>
<dbReference type="Pfam" id="PF13499">
    <property type="entry name" value="EF-hand_7"/>
    <property type="match status" value="1"/>
</dbReference>
<gene>
    <name evidence="3" type="ORF">WA026_007316</name>
</gene>
<proteinExistence type="predicted"/>
<dbReference type="SMART" id="SM00054">
    <property type="entry name" value="EFh"/>
    <property type="match status" value="1"/>
</dbReference>
<dbReference type="EMBL" id="JARQZJ010000093">
    <property type="protein sequence ID" value="KAK9884473.1"/>
    <property type="molecule type" value="Genomic_DNA"/>
</dbReference>
<evidence type="ECO:0000256" key="1">
    <source>
        <dbReference type="ARBA" id="ARBA00022837"/>
    </source>
</evidence>
<evidence type="ECO:0000259" key="2">
    <source>
        <dbReference type="PROSITE" id="PS50222"/>
    </source>
</evidence>
<dbReference type="InterPro" id="IPR002048">
    <property type="entry name" value="EF_hand_dom"/>
</dbReference>
<protein>
    <recommendedName>
        <fullName evidence="2">EF-hand domain-containing protein</fullName>
    </recommendedName>
</protein>
<organism evidence="3 4">
    <name type="scientific">Henosepilachna vigintioctopunctata</name>
    <dbReference type="NCBI Taxonomy" id="420089"/>
    <lineage>
        <taxon>Eukaryota</taxon>
        <taxon>Metazoa</taxon>
        <taxon>Ecdysozoa</taxon>
        <taxon>Arthropoda</taxon>
        <taxon>Hexapoda</taxon>
        <taxon>Insecta</taxon>
        <taxon>Pterygota</taxon>
        <taxon>Neoptera</taxon>
        <taxon>Endopterygota</taxon>
        <taxon>Coleoptera</taxon>
        <taxon>Polyphaga</taxon>
        <taxon>Cucujiformia</taxon>
        <taxon>Coccinelloidea</taxon>
        <taxon>Coccinellidae</taxon>
        <taxon>Epilachninae</taxon>
        <taxon>Epilachnini</taxon>
        <taxon>Henosepilachna</taxon>
    </lineage>
</organism>
<dbReference type="Gene3D" id="1.10.238.10">
    <property type="entry name" value="EF-hand"/>
    <property type="match status" value="1"/>
</dbReference>
<dbReference type="CDD" id="cd00051">
    <property type="entry name" value="EFh"/>
    <property type="match status" value="1"/>
</dbReference>
<dbReference type="GO" id="GO:0005509">
    <property type="term" value="F:calcium ion binding"/>
    <property type="evidence" value="ECO:0007669"/>
    <property type="project" value="InterPro"/>
</dbReference>
<dbReference type="InterPro" id="IPR011992">
    <property type="entry name" value="EF-hand-dom_pair"/>
</dbReference>
<keyword evidence="1" id="KW-0106">Calcium</keyword>
<evidence type="ECO:0000313" key="4">
    <source>
        <dbReference type="Proteomes" id="UP001431783"/>
    </source>
</evidence>
<dbReference type="SUPFAM" id="SSF47473">
    <property type="entry name" value="EF-hand"/>
    <property type="match status" value="1"/>
</dbReference>
<reference evidence="3 4" key="1">
    <citation type="submission" date="2023-03" db="EMBL/GenBank/DDBJ databases">
        <title>Genome insight into feeding habits of ladybird beetles.</title>
        <authorList>
            <person name="Li H.-S."/>
            <person name="Huang Y.-H."/>
            <person name="Pang H."/>
        </authorList>
    </citation>
    <scope>NUCLEOTIDE SEQUENCE [LARGE SCALE GENOMIC DNA]</scope>
    <source>
        <strain evidence="3">SYSU_2023b</strain>
        <tissue evidence="3">Whole body</tissue>
    </source>
</reference>
<sequence length="377" mass="42694">MADTDCASESASSICDEERIKRLFQACDANGDGYIDSQDLAAICRELSLEDSLDELMLQLGADALGRISYDQFLKRRLALRPEIDALKVSNKDNLSENSQSQGKLDKWEWDSGARDMSPIHKSHVRDIDDIMENELVKNVTSVLECRLETTRLTTVELGGDKSCLTTYVFNPAETCTGFPSPEKSPLNTSLCESDGRDAKRAHQVERHMHPNFLFGKILQDGRPNFLTDYELSYKHCNFDVGTHGKCCVGGHFGEDLSFGHLYTISRSNKEERMYDEPCTGDLPRRSWLCCPGSQRKDGEQPALLDIKKELTPSPTDAITREPSRTFCSGTCVRTILHFRISLDRFLELENRTTLTYKVAKDGMRIQEGRMKFEDQY</sequence>
<dbReference type="InterPro" id="IPR018247">
    <property type="entry name" value="EF_Hand_1_Ca_BS"/>
</dbReference>
<dbReference type="PROSITE" id="PS00018">
    <property type="entry name" value="EF_HAND_1"/>
    <property type="match status" value="1"/>
</dbReference>
<name>A0AAW1UTK4_9CUCU</name>
<dbReference type="PROSITE" id="PS50222">
    <property type="entry name" value="EF_HAND_2"/>
    <property type="match status" value="1"/>
</dbReference>
<comment type="caution">
    <text evidence="3">The sequence shown here is derived from an EMBL/GenBank/DDBJ whole genome shotgun (WGS) entry which is preliminary data.</text>
</comment>
<keyword evidence="4" id="KW-1185">Reference proteome</keyword>
<accession>A0AAW1UTK4</accession>
<dbReference type="Proteomes" id="UP001431783">
    <property type="component" value="Unassembled WGS sequence"/>
</dbReference>
<evidence type="ECO:0000313" key="3">
    <source>
        <dbReference type="EMBL" id="KAK9884473.1"/>
    </source>
</evidence>
<feature type="domain" description="EF-hand" evidence="2">
    <location>
        <begin position="15"/>
        <end position="50"/>
    </location>
</feature>